<dbReference type="EMBL" id="OZ034814">
    <property type="protein sequence ID" value="CAL1360712.1"/>
    <property type="molecule type" value="Genomic_DNA"/>
</dbReference>
<feature type="region of interest" description="Disordered" evidence="1">
    <location>
        <begin position="1"/>
        <end position="24"/>
    </location>
</feature>
<feature type="compositionally biased region" description="Polar residues" evidence="1">
    <location>
        <begin position="1"/>
        <end position="14"/>
    </location>
</feature>
<name>A0AAV2CW27_9ROSI</name>
<accession>A0AAV2CW27</accession>
<protein>
    <submittedName>
        <fullName evidence="2">Uncharacterized protein</fullName>
    </submittedName>
</protein>
<dbReference type="Proteomes" id="UP001497516">
    <property type="component" value="Chromosome 10"/>
</dbReference>
<proteinExistence type="predicted"/>
<evidence type="ECO:0000256" key="1">
    <source>
        <dbReference type="SAM" id="MobiDB-lite"/>
    </source>
</evidence>
<sequence>MEDMSSQETEQGSPKQGDEENAWKGSGARKLFNDLHAEDDWYVGESDSKDVVAAMREDDLDDEVPENDDPSCPTIAFTVMEKQRWRRKWRSALIVTVLGRTFPYPVIMRRLETLWAKCGVLQVSSLSFGSMRSDSRASSTTNRRL</sequence>
<dbReference type="AlphaFoldDB" id="A0AAV2CW27"/>
<gene>
    <name evidence="2" type="ORF">LTRI10_LOCUS8128</name>
</gene>
<evidence type="ECO:0000313" key="2">
    <source>
        <dbReference type="EMBL" id="CAL1360712.1"/>
    </source>
</evidence>
<organism evidence="2 3">
    <name type="scientific">Linum trigynum</name>
    <dbReference type="NCBI Taxonomy" id="586398"/>
    <lineage>
        <taxon>Eukaryota</taxon>
        <taxon>Viridiplantae</taxon>
        <taxon>Streptophyta</taxon>
        <taxon>Embryophyta</taxon>
        <taxon>Tracheophyta</taxon>
        <taxon>Spermatophyta</taxon>
        <taxon>Magnoliopsida</taxon>
        <taxon>eudicotyledons</taxon>
        <taxon>Gunneridae</taxon>
        <taxon>Pentapetalae</taxon>
        <taxon>rosids</taxon>
        <taxon>fabids</taxon>
        <taxon>Malpighiales</taxon>
        <taxon>Linaceae</taxon>
        <taxon>Linum</taxon>
    </lineage>
</organism>
<evidence type="ECO:0000313" key="3">
    <source>
        <dbReference type="Proteomes" id="UP001497516"/>
    </source>
</evidence>
<reference evidence="2 3" key="1">
    <citation type="submission" date="2024-04" db="EMBL/GenBank/DDBJ databases">
        <authorList>
            <person name="Fracassetti M."/>
        </authorList>
    </citation>
    <scope>NUCLEOTIDE SEQUENCE [LARGE SCALE GENOMIC DNA]</scope>
</reference>
<keyword evidence="3" id="KW-1185">Reference proteome</keyword>